<feature type="compositionally biased region" description="Basic residues" evidence="1">
    <location>
        <begin position="46"/>
        <end position="57"/>
    </location>
</feature>
<feature type="region of interest" description="Disordered" evidence="1">
    <location>
        <begin position="1"/>
        <end position="22"/>
    </location>
</feature>
<dbReference type="Proteomes" id="UP000030693">
    <property type="component" value="Unassembled WGS sequence"/>
</dbReference>
<sequence length="249" mass="27348">MPGWRIQGRPASSQSRQPGGRRVGNALEHQLSLRQYRGVWAAGGHQRQKHAKRRPGHRLALEQPVTGSRAGRGHQEGWAQEKTPQPGRRVGLITRWTGHLEEPGRMCQQTDRQQQVDRHTLRAVGVQRLGLRPEHVPSHQGQTGAPVQSRLREALQRTLQGRQHQRAPSKTGGHLRVVSEHRAQEVRGAGKLALPKVAGGRGSLTLGLRLLSLAQPIGEGAQQGRRRAECHQPAGGVRAFGQHTGPRGV</sequence>
<name>A0A058ZCZ5_FONAL</name>
<dbReference type="AlphaFoldDB" id="A0A058ZCZ5"/>
<proteinExistence type="predicted"/>
<dbReference type="RefSeq" id="XP_009493381.1">
    <property type="nucleotide sequence ID" value="XM_009495106.1"/>
</dbReference>
<organism evidence="2">
    <name type="scientific">Fonticula alba</name>
    <name type="common">Slime mold</name>
    <dbReference type="NCBI Taxonomy" id="691883"/>
    <lineage>
        <taxon>Eukaryota</taxon>
        <taxon>Rotosphaerida</taxon>
        <taxon>Fonticulaceae</taxon>
        <taxon>Fonticula</taxon>
    </lineage>
</organism>
<dbReference type="EMBL" id="KB932202">
    <property type="protein sequence ID" value="KCV71803.1"/>
    <property type="molecule type" value="Genomic_DNA"/>
</dbReference>
<accession>A0A058ZCZ5</accession>
<gene>
    <name evidence="2" type="ORF">H696_01221</name>
</gene>
<protein>
    <submittedName>
        <fullName evidence="2">Uncharacterized protein</fullName>
    </submittedName>
</protein>
<evidence type="ECO:0000313" key="3">
    <source>
        <dbReference type="Proteomes" id="UP000030693"/>
    </source>
</evidence>
<evidence type="ECO:0000256" key="1">
    <source>
        <dbReference type="SAM" id="MobiDB-lite"/>
    </source>
</evidence>
<evidence type="ECO:0000313" key="2">
    <source>
        <dbReference type="EMBL" id="KCV71803.1"/>
    </source>
</evidence>
<keyword evidence="3" id="KW-1185">Reference proteome</keyword>
<feature type="region of interest" description="Disordered" evidence="1">
    <location>
        <begin position="42"/>
        <end position="85"/>
    </location>
</feature>
<dbReference type="GeneID" id="20525946"/>
<reference evidence="2" key="1">
    <citation type="submission" date="2013-04" db="EMBL/GenBank/DDBJ databases">
        <title>The Genome Sequence of Fonticula alba ATCC 38817.</title>
        <authorList>
            <consortium name="The Broad Institute Genomics Platform"/>
            <person name="Russ C."/>
            <person name="Cuomo C."/>
            <person name="Burger G."/>
            <person name="Gray M.W."/>
            <person name="Holland P.W.H."/>
            <person name="King N."/>
            <person name="Lang F.B.F."/>
            <person name="Roger A.J."/>
            <person name="Ruiz-Trillo I."/>
            <person name="Brown M."/>
            <person name="Walker B."/>
            <person name="Young S."/>
            <person name="Zeng Q."/>
            <person name="Gargeya S."/>
            <person name="Fitzgerald M."/>
            <person name="Haas B."/>
            <person name="Abouelleil A."/>
            <person name="Allen A.W."/>
            <person name="Alvarado L."/>
            <person name="Arachchi H.M."/>
            <person name="Berlin A.M."/>
            <person name="Chapman S.B."/>
            <person name="Gainer-Dewar J."/>
            <person name="Goldberg J."/>
            <person name="Griggs A."/>
            <person name="Gujja S."/>
            <person name="Hansen M."/>
            <person name="Howarth C."/>
            <person name="Imamovic A."/>
            <person name="Ireland A."/>
            <person name="Larimer J."/>
            <person name="McCowan C."/>
            <person name="Murphy C."/>
            <person name="Pearson M."/>
            <person name="Poon T.W."/>
            <person name="Priest M."/>
            <person name="Roberts A."/>
            <person name="Saif S."/>
            <person name="Shea T."/>
            <person name="Sisk P."/>
            <person name="Sykes S."/>
            <person name="Wortman J."/>
            <person name="Nusbaum C."/>
            <person name="Birren B."/>
        </authorList>
    </citation>
    <scope>NUCLEOTIDE SEQUENCE [LARGE SCALE GENOMIC DNA]</scope>
    <source>
        <strain evidence="2">ATCC 38817</strain>
    </source>
</reference>